<accession>A0A9N7MVF1</accession>
<feature type="non-terminal residue" evidence="3">
    <location>
        <position position="323"/>
    </location>
</feature>
<name>A0A9N7MVF1_STRHE</name>
<proteinExistence type="predicted"/>
<comment type="caution">
    <text evidence="3">The sequence shown here is derived from an EMBL/GenBank/DDBJ whole genome shotgun (WGS) entry which is preliminary data.</text>
</comment>
<dbReference type="PANTHER" id="PTHR35046">
    <property type="entry name" value="ZINC KNUCKLE (CCHC-TYPE) FAMILY PROTEIN"/>
    <property type="match status" value="1"/>
</dbReference>
<evidence type="ECO:0000313" key="3">
    <source>
        <dbReference type="EMBL" id="CAA0819977.1"/>
    </source>
</evidence>
<dbReference type="OrthoDB" id="1934635at2759"/>
<gene>
    <name evidence="3" type="ORF">SHERM_18229</name>
</gene>
<evidence type="ECO:0000313" key="4">
    <source>
        <dbReference type="Proteomes" id="UP001153555"/>
    </source>
</evidence>
<protein>
    <submittedName>
        <fullName evidence="3">F-box associated ubiquitination effector family protein</fullName>
    </submittedName>
</protein>
<dbReference type="PANTHER" id="PTHR35046:SF18">
    <property type="entry name" value="RNA-DIRECTED DNA POLYMERASE"/>
    <property type="match status" value="1"/>
</dbReference>
<feature type="domain" description="Retrotransposon gag" evidence="2">
    <location>
        <begin position="16"/>
        <end position="113"/>
    </location>
</feature>
<feature type="compositionally biased region" description="Basic and acidic residues" evidence="1">
    <location>
        <begin position="289"/>
        <end position="298"/>
    </location>
</feature>
<feature type="region of interest" description="Disordered" evidence="1">
    <location>
        <begin position="149"/>
        <end position="204"/>
    </location>
</feature>
<feature type="non-terminal residue" evidence="3">
    <location>
        <position position="1"/>
    </location>
</feature>
<sequence length="323" mass="35804">AALAFKEVLEERRVALVATRFRGRAAIWWMNLCSLRHRQEKLSLSSWIKFREYVEREFVPFNYDSLVYQKLQNLRQGTRSVNEYTMEFHRLLTRVDLREMKNQLVSRYVRGLRAGIRDMLNMFLPDSVSDAHQRVVLVEVQLAQKAGSSFASSSRPGVPLGSGPQSSTVGQKNAGKKSVEVGSSATSVAVPEGAQSQGGITPTDVPSVVNAAAINQAKPEPDVTGTELAMTELLHTEVPRREPEKPSSPPKSVESNQPEKRKKRKLVKMSDVGASSGVEKRSKKKHDSGRRAAEKGSDESSLFEKSFLTIDEVRAANVKVPEG</sequence>
<dbReference type="AlphaFoldDB" id="A0A9N7MVF1"/>
<feature type="region of interest" description="Disordered" evidence="1">
    <location>
        <begin position="216"/>
        <end position="307"/>
    </location>
</feature>
<feature type="compositionally biased region" description="Basic and acidic residues" evidence="1">
    <location>
        <begin position="234"/>
        <end position="245"/>
    </location>
</feature>
<keyword evidence="4" id="KW-1185">Reference proteome</keyword>
<evidence type="ECO:0000256" key="1">
    <source>
        <dbReference type="SAM" id="MobiDB-lite"/>
    </source>
</evidence>
<organism evidence="3 4">
    <name type="scientific">Striga hermonthica</name>
    <name type="common">Purple witchweed</name>
    <name type="synonym">Buchnera hermonthica</name>
    <dbReference type="NCBI Taxonomy" id="68872"/>
    <lineage>
        <taxon>Eukaryota</taxon>
        <taxon>Viridiplantae</taxon>
        <taxon>Streptophyta</taxon>
        <taxon>Embryophyta</taxon>
        <taxon>Tracheophyta</taxon>
        <taxon>Spermatophyta</taxon>
        <taxon>Magnoliopsida</taxon>
        <taxon>eudicotyledons</taxon>
        <taxon>Gunneridae</taxon>
        <taxon>Pentapetalae</taxon>
        <taxon>asterids</taxon>
        <taxon>lamiids</taxon>
        <taxon>Lamiales</taxon>
        <taxon>Orobanchaceae</taxon>
        <taxon>Buchnereae</taxon>
        <taxon>Striga</taxon>
    </lineage>
</organism>
<dbReference type="EMBL" id="CACSLK010019758">
    <property type="protein sequence ID" value="CAA0819977.1"/>
    <property type="molecule type" value="Genomic_DNA"/>
</dbReference>
<dbReference type="InterPro" id="IPR005162">
    <property type="entry name" value="Retrotrans_gag_dom"/>
</dbReference>
<dbReference type="Pfam" id="PF03732">
    <property type="entry name" value="Retrotrans_gag"/>
    <property type="match status" value="1"/>
</dbReference>
<reference evidence="3" key="1">
    <citation type="submission" date="2019-12" db="EMBL/GenBank/DDBJ databases">
        <authorList>
            <person name="Scholes J."/>
        </authorList>
    </citation>
    <scope>NUCLEOTIDE SEQUENCE</scope>
</reference>
<dbReference type="Proteomes" id="UP001153555">
    <property type="component" value="Unassembled WGS sequence"/>
</dbReference>
<evidence type="ECO:0000259" key="2">
    <source>
        <dbReference type="Pfam" id="PF03732"/>
    </source>
</evidence>